<dbReference type="InterPro" id="IPR011066">
    <property type="entry name" value="MscS_channel_C_sf"/>
</dbReference>
<dbReference type="InterPro" id="IPR045042">
    <property type="entry name" value="YnaI-like"/>
</dbReference>
<dbReference type="Pfam" id="PF00924">
    <property type="entry name" value="MS_channel_2nd"/>
    <property type="match status" value="1"/>
</dbReference>
<dbReference type="EMBL" id="BDRX01000076">
    <property type="protein sequence ID" value="GBF96207.1"/>
    <property type="molecule type" value="Genomic_DNA"/>
</dbReference>
<dbReference type="Proteomes" id="UP000247498">
    <property type="component" value="Unassembled WGS sequence"/>
</dbReference>
<dbReference type="Pfam" id="PF24956">
    <property type="entry name" value="Msl2-3_C"/>
    <property type="match status" value="1"/>
</dbReference>
<evidence type="ECO:0000256" key="2">
    <source>
        <dbReference type="ARBA" id="ARBA00008017"/>
    </source>
</evidence>
<dbReference type="PANTHER" id="PTHR43634:SF2">
    <property type="entry name" value="LOW CONDUCTANCE MECHANOSENSITIVE CHANNEL YNAI"/>
    <property type="match status" value="1"/>
</dbReference>
<dbReference type="InterPro" id="IPR006685">
    <property type="entry name" value="MscS_channel_2nd"/>
</dbReference>
<feature type="region of interest" description="Disordered" evidence="7">
    <location>
        <begin position="59"/>
        <end position="94"/>
    </location>
</feature>
<comment type="caution">
    <text evidence="12">The sequence shown here is derived from an EMBL/GenBank/DDBJ whole genome shotgun (WGS) entry which is preliminary data.</text>
</comment>
<evidence type="ECO:0000256" key="5">
    <source>
        <dbReference type="ARBA" id="ARBA00022989"/>
    </source>
</evidence>
<feature type="transmembrane region" description="Helical" evidence="8">
    <location>
        <begin position="147"/>
        <end position="166"/>
    </location>
</feature>
<dbReference type="Gene3D" id="1.10.287.1260">
    <property type="match status" value="1"/>
</dbReference>
<accession>A0A2V0PG77</accession>
<evidence type="ECO:0000259" key="9">
    <source>
        <dbReference type="Pfam" id="PF00924"/>
    </source>
</evidence>
<dbReference type="InParanoid" id="A0A2V0PG77"/>
<feature type="transmembrane region" description="Helical" evidence="8">
    <location>
        <begin position="280"/>
        <end position="298"/>
    </location>
</feature>
<dbReference type="InterPro" id="IPR049142">
    <property type="entry name" value="MS_channel_1st"/>
</dbReference>
<evidence type="ECO:0000256" key="6">
    <source>
        <dbReference type="ARBA" id="ARBA00023136"/>
    </source>
</evidence>
<organism evidence="12 13">
    <name type="scientific">Raphidocelis subcapitata</name>
    <dbReference type="NCBI Taxonomy" id="307507"/>
    <lineage>
        <taxon>Eukaryota</taxon>
        <taxon>Viridiplantae</taxon>
        <taxon>Chlorophyta</taxon>
        <taxon>core chlorophytes</taxon>
        <taxon>Chlorophyceae</taxon>
        <taxon>CS clade</taxon>
        <taxon>Sphaeropleales</taxon>
        <taxon>Selenastraceae</taxon>
        <taxon>Raphidocelis</taxon>
    </lineage>
</organism>
<dbReference type="SUPFAM" id="SSF82861">
    <property type="entry name" value="Mechanosensitive channel protein MscS (YggB), transmembrane region"/>
    <property type="match status" value="1"/>
</dbReference>
<evidence type="ECO:0000256" key="7">
    <source>
        <dbReference type="SAM" id="MobiDB-lite"/>
    </source>
</evidence>
<evidence type="ECO:0000259" key="11">
    <source>
        <dbReference type="Pfam" id="PF24956"/>
    </source>
</evidence>
<feature type="transmembrane region" description="Helical" evidence="8">
    <location>
        <begin position="229"/>
        <end position="250"/>
    </location>
</feature>
<dbReference type="InterPro" id="IPR010920">
    <property type="entry name" value="LSM_dom_sf"/>
</dbReference>
<reference evidence="12 13" key="1">
    <citation type="journal article" date="2018" name="Sci. Rep.">
        <title>Raphidocelis subcapitata (=Pseudokirchneriella subcapitata) provides an insight into genome evolution and environmental adaptations in the Sphaeropleales.</title>
        <authorList>
            <person name="Suzuki S."/>
            <person name="Yamaguchi H."/>
            <person name="Nakajima N."/>
            <person name="Kawachi M."/>
        </authorList>
    </citation>
    <scope>NUCLEOTIDE SEQUENCE [LARGE SCALE GENOMIC DNA]</scope>
    <source>
        <strain evidence="12 13">NIES-35</strain>
    </source>
</reference>
<dbReference type="SUPFAM" id="SSF82689">
    <property type="entry name" value="Mechanosensitive channel protein MscS (YggB), C-terminal domain"/>
    <property type="match status" value="1"/>
</dbReference>
<feature type="region of interest" description="Disordered" evidence="7">
    <location>
        <begin position="1"/>
        <end position="46"/>
    </location>
</feature>
<dbReference type="AlphaFoldDB" id="A0A2V0PG77"/>
<dbReference type="InterPro" id="IPR011014">
    <property type="entry name" value="MscS_channel_TM-2"/>
</dbReference>
<dbReference type="SUPFAM" id="SSF50182">
    <property type="entry name" value="Sm-like ribonucleoproteins"/>
    <property type="match status" value="1"/>
</dbReference>
<evidence type="ECO:0000256" key="1">
    <source>
        <dbReference type="ARBA" id="ARBA00004651"/>
    </source>
</evidence>
<sequence>MLDAGRAGQRPLGRARRGAPAAAPAAAARLPCRVPPPPPLLLRRAPPLLQRRGSVPLLKPSRAASGASSAGAASGQPQQPPQQQPAAPTPATPVAATTTGLKPILIVVFGALGLGALLISALSLFFTTDLGFGDAVARVTRRVFRSIAFRQLVVIAAALFLVRFALNNVLRLLAQWSRSPVPWDKSKLYYVMREVYSPLEVLLFVAGCCTIADSVLPQLIQVPKATVNAVVRAALSMGFVLGAATVVYNLTSRFCKEQAWQCEMQGNPTSQRRWEAYDKLATFGIYTLTIFFSIQALGLEVRSVLAIGGIGGLAIGLAGREICENILNGFLLMTTMPFEVGDEIIFYPNGQTVEGIVLDVGWYRTTIRSFEREVFVIPNAVFSKNTVLNVTRKLREWRFYEYIGVRVADVQRVNAIIQDIRRIVRNDARIINKLHRRIFLDKITHEDAQIYLSFYVEASNRDAFMAVKQDLLLAFVDCVERNGAKLATPRRVLEMDEASSPALVGLYSTAAAAAAARMGAVVPPPQPAVDVTASAVPIMASFASLDLAGGTTAAGAAAAAAAAAAGAGAGEGRDGAGKAAGGNGTAAAAGAAAGGGNGKAPAPAPSAQDGEAGARRRQQQQQQQRGLESRLRGFLQQLFTDDTRRGQQ</sequence>
<dbReference type="GO" id="GO:0005886">
    <property type="term" value="C:plasma membrane"/>
    <property type="evidence" value="ECO:0007669"/>
    <property type="project" value="UniProtKB-SubCell"/>
</dbReference>
<feature type="compositionally biased region" description="Pro residues" evidence="7">
    <location>
        <begin position="78"/>
        <end position="91"/>
    </location>
</feature>
<keyword evidence="6 8" id="KW-0472">Membrane</keyword>
<comment type="subcellular location">
    <subcellularLocation>
        <location evidence="1">Cell membrane</location>
        <topology evidence="1">Multi-pass membrane protein</topology>
    </subcellularLocation>
</comment>
<keyword evidence="13" id="KW-1185">Reference proteome</keyword>
<feature type="transmembrane region" description="Helical" evidence="8">
    <location>
        <begin position="195"/>
        <end position="217"/>
    </location>
</feature>
<evidence type="ECO:0000313" key="13">
    <source>
        <dbReference type="Proteomes" id="UP000247498"/>
    </source>
</evidence>
<dbReference type="PANTHER" id="PTHR43634">
    <property type="entry name" value="OW CONDUCTANCE MECHANOSENSITIVE CHANNEL"/>
    <property type="match status" value="1"/>
</dbReference>
<gene>
    <name evidence="12" type="ORF">Rsub_08752</name>
</gene>
<evidence type="ECO:0000256" key="3">
    <source>
        <dbReference type="ARBA" id="ARBA00022475"/>
    </source>
</evidence>
<dbReference type="GO" id="GO:0055085">
    <property type="term" value="P:transmembrane transport"/>
    <property type="evidence" value="ECO:0007669"/>
    <property type="project" value="InterPro"/>
</dbReference>
<dbReference type="InterPro" id="IPR023408">
    <property type="entry name" value="MscS_beta-dom_sf"/>
</dbReference>
<feature type="compositionally biased region" description="Low complexity" evidence="7">
    <location>
        <begin position="63"/>
        <end position="77"/>
    </location>
</feature>
<comment type="similarity">
    <text evidence="2">Belongs to the MscS (TC 1.A.23) family.</text>
</comment>
<feature type="domain" description="Mechanosensitive ion channel MscS" evidence="9">
    <location>
        <begin position="322"/>
        <end position="392"/>
    </location>
</feature>
<feature type="domain" description="Mechanosensitive ion channel protein 2/3 C-terminal" evidence="11">
    <location>
        <begin position="397"/>
        <end position="477"/>
    </location>
</feature>
<dbReference type="Gene3D" id="2.30.30.60">
    <property type="match status" value="1"/>
</dbReference>
<dbReference type="InterPro" id="IPR056876">
    <property type="entry name" value="Msl2-3_C"/>
</dbReference>
<protein>
    <submittedName>
        <fullName evidence="12">Small conductance mechanosensitive ion channel</fullName>
    </submittedName>
</protein>
<feature type="domain" description="Mechanosensitive ion channel transmembrane helices 2/3" evidence="10">
    <location>
        <begin position="279"/>
        <end position="319"/>
    </location>
</feature>
<name>A0A2V0PG77_9CHLO</name>
<evidence type="ECO:0000259" key="10">
    <source>
        <dbReference type="Pfam" id="PF21088"/>
    </source>
</evidence>
<evidence type="ECO:0000256" key="4">
    <source>
        <dbReference type="ARBA" id="ARBA00022692"/>
    </source>
</evidence>
<dbReference type="Pfam" id="PF21088">
    <property type="entry name" value="MS_channel_1st"/>
    <property type="match status" value="1"/>
</dbReference>
<evidence type="ECO:0000256" key="8">
    <source>
        <dbReference type="SAM" id="Phobius"/>
    </source>
</evidence>
<keyword evidence="4 8" id="KW-0812">Transmembrane</keyword>
<keyword evidence="5 8" id="KW-1133">Transmembrane helix</keyword>
<keyword evidence="3" id="KW-1003">Cell membrane</keyword>
<dbReference type="OrthoDB" id="567160at2759"/>
<feature type="region of interest" description="Disordered" evidence="7">
    <location>
        <begin position="568"/>
        <end position="648"/>
    </location>
</feature>
<feature type="transmembrane region" description="Helical" evidence="8">
    <location>
        <begin position="104"/>
        <end position="127"/>
    </location>
</feature>
<evidence type="ECO:0000313" key="12">
    <source>
        <dbReference type="EMBL" id="GBF96207.1"/>
    </source>
</evidence>
<dbReference type="STRING" id="307507.A0A2V0PG77"/>
<proteinExistence type="inferred from homology"/>
<feature type="compositionally biased region" description="Low complexity" evidence="7">
    <location>
        <begin position="1"/>
        <end position="32"/>
    </location>
</feature>